<feature type="transmembrane region" description="Helical" evidence="7">
    <location>
        <begin position="334"/>
        <end position="358"/>
    </location>
</feature>
<evidence type="ECO:0000256" key="3">
    <source>
        <dbReference type="ARBA" id="ARBA00022989"/>
    </source>
</evidence>
<dbReference type="RefSeq" id="WP_080806056.1">
    <property type="nucleotide sequence ID" value="NZ_CP021983.2"/>
</dbReference>
<name>A0A1Z3HK62_9CYAN</name>
<keyword evidence="11" id="KW-1185">Reference proteome</keyword>
<evidence type="ECO:0000256" key="1">
    <source>
        <dbReference type="ARBA" id="ARBA00004127"/>
    </source>
</evidence>
<feature type="transmembrane region" description="Helical" evidence="7">
    <location>
        <begin position="40"/>
        <end position="62"/>
    </location>
</feature>
<dbReference type="AlphaFoldDB" id="A0A1Z3HK62"/>
<evidence type="ECO:0000256" key="6">
    <source>
        <dbReference type="RuleBase" id="RU000320"/>
    </source>
</evidence>
<dbReference type="NCBIfam" id="TIGR01960">
    <property type="entry name" value="ndhF3_CO2"/>
    <property type="match status" value="1"/>
</dbReference>
<feature type="transmembrane region" description="Helical" evidence="7">
    <location>
        <begin position="311"/>
        <end position="328"/>
    </location>
</feature>
<reference evidence="10 11" key="1">
    <citation type="journal article" date="2016" name="Biochim. Biophys. Acta">
        <title>Characterization of red-shifted phycobilisomes isolated from the chlorophyll f-containing cyanobacterium Halomicronema hongdechloris.</title>
        <authorList>
            <person name="Li Y."/>
            <person name="Lin Y."/>
            <person name="Garvey C.J."/>
            <person name="Birch D."/>
            <person name="Corkery R.W."/>
            <person name="Loughlin P.C."/>
            <person name="Scheer H."/>
            <person name="Willows R.D."/>
            <person name="Chen M."/>
        </authorList>
    </citation>
    <scope>NUCLEOTIDE SEQUENCE [LARGE SCALE GENOMIC DNA]</scope>
    <source>
        <strain evidence="10 11">C2206</strain>
    </source>
</reference>
<dbReference type="Proteomes" id="UP000191901">
    <property type="component" value="Chromosome"/>
</dbReference>
<feature type="transmembrane region" description="Helical" evidence="7">
    <location>
        <begin position="185"/>
        <end position="203"/>
    </location>
</feature>
<evidence type="ECO:0000256" key="2">
    <source>
        <dbReference type="ARBA" id="ARBA00022692"/>
    </source>
</evidence>
<dbReference type="GO" id="GO:0012505">
    <property type="term" value="C:endomembrane system"/>
    <property type="evidence" value="ECO:0007669"/>
    <property type="project" value="UniProtKB-SubCell"/>
</dbReference>
<dbReference type="InterPro" id="IPR003945">
    <property type="entry name" value="NU5C-like"/>
</dbReference>
<sequence length="611" mass="66399">MTQFLIESSWLLPVYGLLGAIAALPWSTGWIRRTGPRPAAYLNILITALAFIHDLLIFQGIWNEGSQELVLPWLQVADLKLSLALDLSVLNLGAVGLITGLSLLAQIYALGYLDKDWALARFYSLMGFFEAAMSGVVLSSSLFLAYSLLEMLTLSTYLLVGFWYAQPLVVTAARDAFLTKRIGDVLLLMGVITLSALAGDLNFNHLYEWVKTADLAPLSATLLGLALIAGPTGKCAQFPLHLWLDEAMEGPNPASILRNSVVVTCGAYVLIRLQPIVVLSPIALDALVAIGAVTAIGASLVALAQVDLKRTLSYSTSAYLGLVFIAVGTEWPGVALMILLTHAVAKALIFMSVGAIILTTNNQNITELGGLTRKMPATTLAYIVGGLGMVGMLPLGCFWGLRLGIDFLWQEHPYLVGIFLLVSGLTSLNLVRVFRLIFLGEAQPKSRRAPEVQWPMAVPMVILIVFTLLVPVLLQRLSLLPPGQYINKTAMALLIASSWLGALIGATIPLNRALSRSLNRPLRVLQDLLAYDFYTERIYRNTVVLAVGTLSRLSNWVDRYIVDGFVNAIGLVSLFSGESLKYSISGQSQLYLFTIVVGVGLFGLLMTWSLW</sequence>
<evidence type="ECO:0000313" key="10">
    <source>
        <dbReference type="EMBL" id="ASC70701.1"/>
    </source>
</evidence>
<dbReference type="EMBL" id="CP021983">
    <property type="protein sequence ID" value="ASC70701.1"/>
    <property type="molecule type" value="Genomic_DNA"/>
</dbReference>
<dbReference type="STRING" id="1641165.XM38_03895"/>
<evidence type="ECO:0000256" key="7">
    <source>
        <dbReference type="SAM" id="Phobius"/>
    </source>
</evidence>
<protein>
    <submittedName>
        <fullName evidence="10">NADH dehydrogenase subunit 5</fullName>
    </submittedName>
</protein>
<dbReference type="OrthoDB" id="9807568at2"/>
<feature type="transmembrane region" description="Helical" evidence="7">
    <location>
        <begin position="122"/>
        <end position="148"/>
    </location>
</feature>
<feature type="transmembrane region" description="Helical" evidence="7">
    <location>
        <begin position="282"/>
        <end position="304"/>
    </location>
</feature>
<dbReference type="InterPro" id="IPR001750">
    <property type="entry name" value="ND/Mrp_TM"/>
</dbReference>
<feature type="domain" description="NADH:quinone oxidoreductase/Mrp antiporter transmembrane" evidence="8">
    <location>
        <begin position="139"/>
        <end position="423"/>
    </location>
</feature>
<evidence type="ECO:0000259" key="9">
    <source>
        <dbReference type="Pfam" id="PF00662"/>
    </source>
</evidence>
<dbReference type="PRINTS" id="PR01434">
    <property type="entry name" value="NADHDHGNASE5"/>
</dbReference>
<dbReference type="InterPro" id="IPR010217">
    <property type="entry name" value="NU5C2"/>
</dbReference>
<comment type="function">
    <text evidence="5">NDH-1 shuttles electrons from NAD(P)H, via FMN and iron-sulfur (Fe-S) centers, to quinones in the respiratory chain. The immediate electron acceptor for the enzyme in this species is believed to be plastoquinone. Couples the redox reaction to proton translocation (for every two electrons transferred, four hydrogen ions are translocated across the cytoplasmic membrane), and thus conserves the redox energy in a proton gradient.</text>
</comment>
<evidence type="ECO:0000256" key="5">
    <source>
        <dbReference type="ARBA" id="ARBA00025624"/>
    </source>
</evidence>
<dbReference type="KEGG" id="hhg:XM38_016460"/>
<dbReference type="Pfam" id="PF00361">
    <property type="entry name" value="Proton_antipo_M"/>
    <property type="match status" value="1"/>
</dbReference>
<keyword evidence="3 7" id="KW-1133">Transmembrane helix</keyword>
<feature type="transmembrane region" description="Helical" evidence="7">
    <location>
        <begin position="452"/>
        <end position="470"/>
    </location>
</feature>
<proteinExistence type="predicted"/>
<organism evidence="10 11">
    <name type="scientific">Halomicronema hongdechloris C2206</name>
    <dbReference type="NCBI Taxonomy" id="1641165"/>
    <lineage>
        <taxon>Bacteria</taxon>
        <taxon>Bacillati</taxon>
        <taxon>Cyanobacteriota</taxon>
        <taxon>Cyanophyceae</taxon>
        <taxon>Nodosilineales</taxon>
        <taxon>Nodosilineaceae</taxon>
        <taxon>Halomicronema</taxon>
    </lineage>
</organism>
<keyword evidence="2 6" id="KW-0812">Transmembrane</keyword>
<dbReference type="PANTHER" id="PTHR42829">
    <property type="entry name" value="NADH-UBIQUINONE OXIDOREDUCTASE CHAIN 5"/>
    <property type="match status" value="1"/>
</dbReference>
<feature type="transmembrane region" description="Helical" evidence="7">
    <location>
        <begin position="256"/>
        <end position="276"/>
    </location>
</feature>
<feature type="transmembrane region" description="Helical" evidence="7">
    <location>
        <begin position="89"/>
        <end position="110"/>
    </location>
</feature>
<dbReference type="PANTHER" id="PTHR42829:SF2">
    <property type="entry name" value="NADH-UBIQUINONE OXIDOREDUCTASE CHAIN 5"/>
    <property type="match status" value="1"/>
</dbReference>
<feature type="transmembrane region" description="Helical" evidence="7">
    <location>
        <begin position="490"/>
        <end position="510"/>
    </location>
</feature>
<comment type="subcellular location">
    <subcellularLocation>
        <location evidence="1">Endomembrane system</location>
        <topology evidence="1">Multi-pass membrane protein</topology>
    </subcellularLocation>
    <subcellularLocation>
        <location evidence="6">Membrane</location>
        <topology evidence="6">Multi-pass membrane protein</topology>
    </subcellularLocation>
</comment>
<dbReference type="GO" id="GO:0008137">
    <property type="term" value="F:NADH dehydrogenase (ubiquinone) activity"/>
    <property type="evidence" value="ECO:0007669"/>
    <property type="project" value="InterPro"/>
</dbReference>
<dbReference type="Pfam" id="PF00662">
    <property type="entry name" value="Proton_antipo_N"/>
    <property type="match status" value="1"/>
</dbReference>
<dbReference type="GO" id="GO:0015990">
    <property type="term" value="P:electron transport coupled proton transport"/>
    <property type="evidence" value="ECO:0007669"/>
    <property type="project" value="TreeGrafter"/>
</dbReference>
<dbReference type="InterPro" id="IPR001516">
    <property type="entry name" value="Proton_antipo_N"/>
</dbReference>
<feature type="transmembrane region" description="Helical" evidence="7">
    <location>
        <begin position="154"/>
        <end position="173"/>
    </location>
</feature>
<feature type="transmembrane region" description="Helical" evidence="7">
    <location>
        <begin position="413"/>
        <end position="431"/>
    </location>
</feature>
<gene>
    <name evidence="10" type="primary">ndhF_1</name>
    <name evidence="10" type="ORF">XM38_016460</name>
</gene>
<dbReference type="NCBIfam" id="NF005633">
    <property type="entry name" value="PRK07390.1"/>
    <property type="match status" value="1"/>
</dbReference>
<feature type="transmembrane region" description="Helical" evidence="7">
    <location>
        <begin position="590"/>
        <end position="610"/>
    </location>
</feature>
<dbReference type="Gene3D" id="1.20.5.2700">
    <property type="match status" value="1"/>
</dbReference>
<evidence type="ECO:0000313" key="11">
    <source>
        <dbReference type="Proteomes" id="UP000191901"/>
    </source>
</evidence>
<keyword evidence="4 7" id="KW-0472">Membrane</keyword>
<feature type="domain" description="NADH-Ubiquinone oxidoreductase (complex I) chain 5 N-terminal" evidence="9">
    <location>
        <begin position="73"/>
        <end position="123"/>
    </location>
</feature>
<feature type="transmembrane region" description="Helical" evidence="7">
    <location>
        <begin position="12"/>
        <end position="31"/>
    </location>
</feature>
<evidence type="ECO:0000259" key="8">
    <source>
        <dbReference type="Pfam" id="PF00361"/>
    </source>
</evidence>
<accession>A0A1Z3HK62</accession>
<feature type="transmembrane region" description="Helical" evidence="7">
    <location>
        <begin position="215"/>
        <end position="236"/>
    </location>
</feature>
<dbReference type="GO" id="GO:0003954">
    <property type="term" value="F:NADH dehydrogenase activity"/>
    <property type="evidence" value="ECO:0007669"/>
    <property type="project" value="TreeGrafter"/>
</dbReference>
<feature type="transmembrane region" description="Helical" evidence="7">
    <location>
        <begin position="379"/>
        <end position="401"/>
    </location>
</feature>
<dbReference type="GO" id="GO:0042773">
    <property type="term" value="P:ATP synthesis coupled electron transport"/>
    <property type="evidence" value="ECO:0007669"/>
    <property type="project" value="InterPro"/>
</dbReference>
<dbReference type="GO" id="GO:0016020">
    <property type="term" value="C:membrane"/>
    <property type="evidence" value="ECO:0007669"/>
    <property type="project" value="UniProtKB-SubCell"/>
</dbReference>
<evidence type="ECO:0000256" key="4">
    <source>
        <dbReference type="ARBA" id="ARBA00023136"/>
    </source>
</evidence>